<accession>A0AAE0S4P2</accession>
<reference evidence="1" key="3">
    <citation type="submission" date="2023-05" db="EMBL/GenBank/DDBJ databases">
        <authorList>
            <person name="Smith C.H."/>
        </authorList>
    </citation>
    <scope>NUCLEOTIDE SEQUENCE</scope>
    <source>
        <strain evidence="1">CHS0354</strain>
        <tissue evidence="1">Mantle</tissue>
    </source>
</reference>
<proteinExistence type="predicted"/>
<reference evidence="1" key="2">
    <citation type="journal article" date="2021" name="Genome Biol. Evol.">
        <title>Developing a high-quality reference genome for a parasitic bivalve with doubly uniparental inheritance (Bivalvia: Unionida).</title>
        <authorList>
            <person name="Smith C.H."/>
        </authorList>
    </citation>
    <scope>NUCLEOTIDE SEQUENCE</scope>
    <source>
        <strain evidence="1">CHS0354</strain>
        <tissue evidence="1">Mantle</tissue>
    </source>
</reference>
<dbReference type="EMBL" id="JAEAOA010001475">
    <property type="protein sequence ID" value="KAK3585023.1"/>
    <property type="molecule type" value="Genomic_DNA"/>
</dbReference>
<gene>
    <name evidence="1" type="ORF">CHS0354_024937</name>
</gene>
<evidence type="ECO:0000313" key="2">
    <source>
        <dbReference type="Proteomes" id="UP001195483"/>
    </source>
</evidence>
<reference evidence="1" key="1">
    <citation type="journal article" date="2021" name="Genome Biol. Evol.">
        <title>A High-Quality Reference Genome for a Parasitic Bivalve with Doubly Uniparental Inheritance (Bivalvia: Unionida).</title>
        <authorList>
            <person name="Smith C.H."/>
        </authorList>
    </citation>
    <scope>NUCLEOTIDE SEQUENCE</scope>
    <source>
        <strain evidence="1">CHS0354</strain>
    </source>
</reference>
<keyword evidence="2" id="KW-1185">Reference proteome</keyword>
<dbReference type="AlphaFoldDB" id="A0AAE0S4P2"/>
<protein>
    <submittedName>
        <fullName evidence="1">Uncharacterized protein</fullName>
    </submittedName>
</protein>
<dbReference type="Proteomes" id="UP001195483">
    <property type="component" value="Unassembled WGS sequence"/>
</dbReference>
<evidence type="ECO:0000313" key="1">
    <source>
        <dbReference type="EMBL" id="KAK3585023.1"/>
    </source>
</evidence>
<name>A0AAE0S4P2_9BIVA</name>
<sequence>MDRWMPFAPHFVGICYSRILYNAANEPFLHIQGGDDGYVDAIENPYTTVQLKLSTKLRCDHVEALEMSMKS</sequence>
<organism evidence="1 2">
    <name type="scientific">Potamilus streckersoni</name>
    <dbReference type="NCBI Taxonomy" id="2493646"/>
    <lineage>
        <taxon>Eukaryota</taxon>
        <taxon>Metazoa</taxon>
        <taxon>Spiralia</taxon>
        <taxon>Lophotrochozoa</taxon>
        <taxon>Mollusca</taxon>
        <taxon>Bivalvia</taxon>
        <taxon>Autobranchia</taxon>
        <taxon>Heteroconchia</taxon>
        <taxon>Palaeoheterodonta</taxon>
        <taxon>Unionida</taxon>
        <taxon>Unionoidea</taxon>
        <taxon>Unionidae</taxon>
        <taxon>Ambleminae</taxon>
        <taxon>Lampsilini</taxon>
        <taxon>Potamilus</taxon>
    </lineage>
</organism>
<comment type="caution">
    <text evidence="1">The sequence shown here is derived from an EMBL/GenBank/DDBJ whole genome shotgun (WGS) entry which is preliminary data.</text>
</comment>